<dbReference type="Proteomes" id="UP000000249">
    <property type="component" value="Chromosome 1"/>
</dbReference>
<reference evidence="2 3" key="1">
    <citation type="submission" date="2007-03" db="EMBL/GenBank/DDBJ databases">
        <authorList>
            <person name="Heidelberg J."/>
        </authorList>
    </citation>
    <scope>NUCLEOTIDE SEQUENCE [LARGE SCALE GENOMIC DNA]</scope>
    <source>
        <strain evidence="3">ATCC 39541 / Classical Ogawa 395 / O395</strain>
    </source>
</reference>
<gene>
    <name evidence="2" type="ordered locus">VC0395_A1634</name>
</gene>
<name>A0A0H3ANW3_VIBC3</name>
<evidence type="ECO:0000313" key="2">
    <source>
        <dbReference type="EMBL" id="ABQ22118.1"/>
    </source>
</evidence>
<evidence type="ECO:0000256" key="1">
    <source>
        <dbReference type="SAM" id="Phobius"/>
    </source>
</evidence>
<keyword evidence="1" id="KW-0812">Transmembrane</keyword>
<keyword evidence="1" id="KW-1133">Transmembrane helix</keyword>
<sequence length="42" mass="4620">MAPNLTKCVASVLPKAELAEVINIIALFMSMSATLPYFYLPF</sequence>
<dbReference type="KEGG" id="vco:VC0395_A1634"/>
<dbReference type="AlphaFoldDB" id="A0A0H3ANW3"/>
<protein>
    <submittedName>
        <fullName evidence="2">Uncharacterized protein</fullName>
    </submittedName>
</protein>
<accession>A0A0H3ANW3</accession>
<feature type="transmembrane region" description="Helical" evidence="1">
    <location>
        <begin position="21"/>
        <end position="40"/>
    </location>
</feature>
<evidence type="ECO:0000313" key="3">
    <source>
        <dbReference type="Proteomes" id="UP000000249"/>
    </source>
</evidence>
<keyword evidence="1" id="KW-0472">Membrane</keyword>
<organism evidence="2 3">
    <name type="scientific">Vibrio cholerae serotype O1 (strain ATCC 39541 / Classical Ogawa 395 / O395)</name>
    <dbReference type="NCBI Taxonomy" id="345073"/>
    <lineage>
        <taxon>Bacteria</taxon>
        <taxon>Pseudomonadati</taxon>
        <taxon>Pseudomonadota</taxon>
        <taxon>Gammaproteobacteria</taxon>
        <taxon>Vibrionales</taxon>
        <taxon>Vibrionaceae</taxon>
        <taxon>Vibrio</taxon>
    </lineage>
</organism>
<dbReference type="EMBL" id="CP000627">
    <property type="protein sequence ID" value="ABQ22118.1"/>
    <property type="molecule type" value="Genomic_DNA"/>
</dbReference>
<proteinExistence type="predicted"/>